<dbReference type="EMBL" id="LN871599">
    <property type="protein sequence ID" value="SIO73846.1"/>
    <property type="molecule type" value="Genomic_DNA"/>
</dbReference>
<keyword evidence="9" id="KW-1185">Reference proteome</keyword>
<proteinExistence type="inferred from homology"/>
<dbReference type="Pfam" id="PF19326">
    <property type="entry name" value="AMP_deaminase"/>
    <property type="match status" value="1"/>
</dbReference>
<protein>
    <recommendedName>
        <fullName evidence="4">AMP deaminase</fullName>
        <ecNumber evidence="4">3.5.4.6</ecNumber>
    </recommendedName>
</protein>
<evidence type="ECO:0000256" key="3">
    <source>
        <dbReference type="ARBA" id="ARBA00006676"/>
    </source>
</evidence>
<dbReference type="InterPro" id="IPR006329">
    <property type="entry name" value="AMPD"/>
</dbReference>
<keyword evidence="6 8" id="KW-0378">Hydrolase</keyword>
<evidence type="ECO:0000256" key="6">
    <source>
        <dbReference type="ARBA" id="ARBA00022801"/>
    </source>
</evidence>
<evidence type="ECO:0000256" key="1">
    <source>
        <dbReference type="ARBA" id="ARBA00001947"/>
    </source>
</evidence>
<evidence type="ECO:0000313" key="8">
    <source>
        <dbReference type="EMBL" id="SIO73846.1"/>
    </source>
</evidence>
<organism evidence="8 9">
    <name type="scientific">Babesia microti (strain RI)</name>
    <dbReference type="NCBI Taxonomy" id="1133968"/>
    <lineage>
        <taxon>Eukaryota</taxon>
        <taxon>Sar</taxon>
        <taxon>Alveolata</taxon>
        <taxon>Apicomplexa</taxon>
        <taxon>Aconoidasida</taxon>
        <taxon>Piroplasmida</taxon>
        <taxon>Babesiidae</taxon>
        <taxon>Babesia</taxon>
    </lineage>
</organism>
<dbReference type="RefSeq" id="XP_021337901.1">
    <property type="nucleotide sequence ID" value="XM_021482730.1"/>
</dbReference>
<dbReference type="PANTHER" id="PTHR11359:SF0">
    <property type="entry name" value="AMP DEAMINASE"/>
    <property type="match status" value="1"/>
</dbReference>
<gene>
    <name evidence="8" type="ORF">BmR1_04g08855</name>
</gene>
<dbReference type="VEuPathDB" id="PiroplasmaDB:BmR1_04g08855"/>
<dbReference type="GeneID" id="24426402"/>
<dbReference type="GO" id="GO:0005829">
    <property type="term" value="C:cytosol"/>
    <property type="evidence" value="ECO:0007669"/>
    <property type="project" value="TreeGrafter"/>
</dbReference>
<dbReference type="PROSITE" id="PS00485">
    <property type="entry name" value="A_DEAMINASE"/>
    <property type="match status" value="1"/>
</dbReference>
<dbReference type="AlphaFoldDB" id="A0A1N6LY88"/>
<accession>A0A1N6LY88</accession>
<dbReference type="GO" id="GO:0003876">
    <property type="term" value="F:AMP deaminase activity"/>
    <property type="evidence" value="ECO:0007669"/>
    <property type="project" value="UniProtKB-EC"/>
</dbReference>
<keyword evidence="5" id="KW-0479">Metal-binding</keyword>
<comment type="similarity">
    <text evidence="3">Belongs to the metallo-dependent hydrolases superfamily. Adenosine and AMP deaminases family.</text>
</comment>
<evidence type="ECO:0000313" key="9">
    <source>
        <dbReference type="Proteomes" id="UP000002899"/>
    </source>
</evidence>
<dbReference type="EC" id="3.5.4.6" evidence="4"/>
<dbReference type="Proteomes" id="UP000002899">
    <property type="component" value="Chromosome IV"/>
</dbReference>
<dbReference type="Gene3D" id="4.10.800.20">
    <property type="match status" value="1"/>
</dbReference>
<dbReference type="GO" id="GO:0046872">
    <property type="term" value="F:metal ion binding"/>
    <property type="evidence" value="ECO:0007669"/>
    <property type="project" value="UniProtKB-KW"/>
</dbReference>
<dbReference type="PANTHER" id="PTHR11359">
    <property type="entry name" value="AMP DEAMINASE"/>
    <property type="match status" value="1"/>
</dbReference>
<comment type="cofactor">
    <cofactor evidence="1">
        <name>Zn(2+)</name>
        <dbReference type="ChEBI" id="CHEBI:29105"/>
    </cofactor>
</comment>
<evidence type="ECO:0000256" key="4">
    <source>
        <dbReference type="ARBA" id="ARBA00012775"/>
    </source>
</evidence>
<evidence type="ECO:0000256" key="7">
    <source>
        <dbReference type="ARBA" id="ARBA00022833"/>
    </source>
</evidence>
<dbReference type="SUPFAM" id="SSF51556">
    <property type="entry name" value="Metallo-dependent hydrolases"/>
    <property type="match status" value="1"/>
</dbReference>
<reference evidence="8 9" key="3">
    <citation type="journal article" date="2016" name="Sci. Rep.">
        <title>Genome-wide diversity and gene expression profiling of Babesia microti isolates identify polymorphic genes that mediate host-pathogen interactions.</title>
        <authorList>
            <person name="Silva J.C."/>
            <person name="Cornillot E."/>
            <person name="McCracken C."/>
            <person name="Usmani-Brown S."/>
            <person name="Dwivedi A."/>
            <person name="Ifeonu O.O."/>
            <person name="Crabtree J."/>
            <person name="Gotia H.T."/>
            <person name="Virji A.Z."/>
            <person name="Reynes C."/>
            <person name="Colinge J."/>
            <person name="Kumar V."/>
            <person name="Lawres L."/>
            <person name="Pazzi J.E."/>
            <person name="Pablo J.V."/>
            <person name="Hung C."/>
            <person name="Brancato J."/>
            <person name="Kumari P."/>
            <person name="Orvis J."/>
            <person name="Tretina K."/>
            <person name="Chibucos M."/>
            <person name="Ott S."/>
            <person name="Sadzewicz L."/>
            <person name="Sengamalay N."/>
            <person name="Shetty A.C."/>
            <person name="Su Q."/>
            <person name="Tallon L."/>
            <person name="Fraser C.M."/>
            <person name="Frutos R."/>
            <person name="Molina D.M."/>
            <person name="Krause P.J."/>
            <person name="Ben Mamoun C."/>
        </authorList>
    </citation>
    <scope>NUCLEOTIDE SEQUENCE [LARGE SCALE GENOMIC DNA]</scope>
    <source>
        <strain evidence="8 9">RI</strain>
    </source>
</reference>
<dbReference type="UniPathway" id="UPA00591">
    <property type="reaction ID" value="UER00663"/>
</dbReference>
<sequence>MMQGEDSDGYVDFFKERDSSSEYYSFFRHEQPSSPKLLTPANNRNIIKYLNEVLPSINDQESVYAAGLILDLLRLRDKWVMNYPIQNSPSIKIKSTIEQDSSYEPIYDPLSIPIPDYLPGIINYEKGIFWFTETTNVPTIKISKPNVLSSDEFINDLSSIMSVVQNSAANTFAYDRLQLLEYKFKLHKSFSGQDEVQELKSIKHRDFYNVRKIDTHIHHSGSMTQKHLLRFIRDKYISEPDTVIIKKDDNDITLKQLFDETLKITPHELSLDSLAINDQADCFRRFDRFNLKYNPFGQHELRTAFLKVDNCINGRYLAEITQQMIEKLESSKYEHVEWRISIYGSSENEWQNLASWISNNNLHSIRVRWVIQIPRLYAIFKAKKNINSFGEMLRNIFKPLFEAVQDPKKHPEIYLFLHQIVAWDCVDDESITFNYHLSKSNLPKPDEWTSENTPPYSYFHYYIYANAKTLNELLIKQNIAPKLFRPHCGEAGNISHLASMFLLANSINHGLKLRKSPILLYLYYLKQIGLAVSPLSNNLIFLDLAKQPFYRYHCIGLNISLSTDDPLMFHLTGHSLLEEYSVFASVFRLNAVDLCEIARNSILQSGFEHQLKKHWLGPKYWKNDIEANSPQHTNTSNIRFGYRLDNLLAEMRVLTYLAGARHFGKI</sequence>
<keyword evidence="7" id="KW-0862">Zinc</keyword>
<dbReference type="GO" id="GO:0046033">
    <property type="term" value="P:AMP metabolic process"/>
    <property type="evidence" value="ECO:0007669"/>
    <property type="project" value="TreeGrafter"/>
</dbReference>
<comment type="pathway">
    <text evidence="2">Purine metabolism; IMP biosynthesis via salvage pathway; IMP from AMP: step 1/1.</text>
</comment>
<evidence type="ECO:0000256" key="5">
    <source>
        <dbReference type="ARBA" id="ARBA00022723"/>
    </source>
</evidence>
<dbReference type="InterPro" id="IPR032466">
    <property type="entry name" value="Metal_Hydrolase"/>
</dbReference>
<reference evidence="8 9" key="1">
    <citation type="journal article" date="2012" name="Nucleic Acids Res.">
        <title>Sequencing of the smallest Apicomplexan genome from the human pathogen Babesia microti.</title>
        <authorList>
            <person name="Cornillot E."/>
            <person name="Hadj-Kaddour K."/>
            <person name="Dassouli A."/>
            <person name="Noel B."/>
            <person name="Ranwez V."/>
            <person name="Vacherie B."/>
            <person name="Augagneur Y."/>
            <person name="Bres V."/>
            <person name="Duclos A."/>
            <person name="Randazzo S."/>
            <person name="Carcy B."/>
            <person name="Debierre-Grockiego F."/>
            <person name="Delbecq S."/>
            <person name="Moubri-Menage K."/>
            <person name="Shams-Eldin H."/>
            <person name="Usmani-Brown S."/>
            <person name="Bringaud F."/>
            <person name="Wincker P."/>
            <person name="Vivares C.P."/>
            <person name="Schwarz R.T."/>
            <person name="Schetters T.P."/>
            <person name="Krause P.J."/>
            <person name="Gorenflot A."/>
            <person name="Berry V."/>
            <person name="Barbe V."/>
            <person name="Ben Mamoun C."/>
        </authorList>
    </citation>
    <scope>NUCLEOTIDE SEQUENCE [LARGE SCALE GENOMIC DNA]</scope>
    <source>
        <strain evidence="8 9">RI</strain>
    </source>
</reference>
<dbReference type="Gene3D" id="3.20.20.140">
    <property type="entry name" value="Metal-dependent hydrolases"/>
    <property type="match status" value="1"/>
</dbReference>
<dbReference type="InterPro" id="IPR006650">
    <property type="entry name" value="A/AMP_deam_AS"/>
</dbReference>
<dbReference type="GO" id="GO:0032264">
    <property type="term" value="P:IMP salvage"/>
    <property type="evidence" value="ECO:0007669"/>
    <property type="project" value="UniProtKB-UniPathway"/>
</dbReference>
<evidence type="ECO:0000256" key="2">
    <source>
        <dbReference type="ARBA" id="ARBA00004955"/>
    </source>
</evidence>
<dbReference type="OrthoDB" id="1723809at2759"/>
<name>A0A1N6LY88_BABMR</name>
<reference evidence="8 9" key="2">
    <citation type="journal article" date="2013" name="PLoS ONE">
        <title>Whole genome mapping and re-organization of the nuclear and mitochondrial genomes of Babesia microti isolates.</title>
        <authorList>
            <person name="Cornillot E."/>
            <person name="Dassouli A."/>
            <person name="Garg A."/>
            <person name="Pachikara N."/>
            <person name="Randazzo S."/>
            <person name="Depoix D."/>
            <person name="Carcy B."/>
            <person name="Delbecq S."/>
            <person name="Frutos R."/>
            <person name="Silva J.C."/>
            <person name="Sutton R."/>
            <person name="Krause P.J."/>
            <person name="Mamoun C.B."/>
        </authorList>
    </citation>
    <scope>NUCLEOTIDE SEQUENCE [LARGE SCALE GENOMIC DNA]</scope>
    <source>
        <strain evidence="8 9">RI</strain>
    </source>
</reference>
<dbReference type="KEGG" id="bmic:BmR1_04g08855"/>